<evidence type="ECO:0000259" key="3">
    <source>
        <dbReference type="PROSITE" id="PS50887"/>
    </source>
</evidence>
<dbReference type="Proteomes" id="UP000289718">
    <property type="component" value="Unassembled WGS sequence"/>
</dbReference>
<dbReference type="InterPro" id="IPR050706">
    <property type="entry name" value="Cyclic-di-GMP_PDE-like"/>
</dbReference>
<feature type="transmembrane region" description="Helical" evidence="1">
    <location>
        <begin position="6"/>
        <end position="27"/>
    </location>
</feature>
<dbReference type="Pfam" id="PF00990">
    <property type="entry name" value="GGDEF"/>
    <property type="match status" value="1"/>
</dbReference>
<evidence type="ECO:0000313" key="4">
    <source>
        <dbReference type="EMBL" id="RXK11792.1"/>
    </source>
</evidence>
<name>A0A4Q1AQS9_9BACT</name>
<dbReference type="SMART" id="SM00052">
    <property type="entry name" value="EAL"/>
    <property type="match status" value="1"/>
</dbReference>
<dbReference type="InterPro" id="IPR029787">
    <property type="entry name" value="Nucleotide_cyclase"/>
</dbReference>
<keyword evidence="1" id="KW-0812">Transmembrane</keyword>
<proteinExistence type="predicted"/>
<dbReference type="SUPFAM" id="SSF55073">
    <property type="entry name" value="Nucleotide cyclase"/>
    <property type="match status" value="1"/>
</dbReference>
<dbReference type="PANTHER" id="PTHR33121:SF70">
    <property type="entry name" value="SIGNALING PROTEIN YKOW"/>
    <property type="match status" value="1"/>
</dbReference>
<comment type="caution">
    <text evidence="4">The sequence shown here is derived from an EMBL/GenBank/DDBJ whole genome shotgun (WGS) entry which is preliminary data.</text>
</comment>
<dbReference type="Gene3D" id="3.20.20.450">
    <property type="entry name" value="EAL domain"/>
    <property type="match status" value="1"/>
</dbReference>
<dbReference type="Pfam" id="PF16448">
    <property type="entry name" value="LapD_MoxY_N"/>
    <property type="match status" value="1"/>
</dbReference>
<accession>A0A4Q1AQS9</accession>
<dbReference type="InterPro" id="IPR001633">
    <property type="entry name" value="EAL_dom"/>
</dbReference>
<dbReference type="AlphaFoldDB" id="A0A4Q1AQS9"/>
<dbReference type="InterPro" id="IPR042461">
    <property type="entry name" value="LapD_MoxY_peri_C"/>
</dbReference>
<keyword evidence="1" id="KW-0472">Membrane</keyword>
<dbReference type="Gene3D" id="3.30.110.200">
    <property type="match status" value="1"/>
</dbReference>
<dbReference type="NCBIfam" id="TIGR00254">
    <property type="entry name" value="GGDEF"/>
    <property type="match status" value="1"/>
</dbReference>
<protein>
    <submittedName>
        <fullName evidence="4">Diguanylate cyclase</fullName>
    </submittedName>
</protein>
<dbReference type="SMART" id="SM00267">
    <property type="entry name" value="GGDEF"/>
    <property type="match status" value="1"/>
</dbReference>
<reference evidence="4 5" key="1">
    <citation type="submission" date="2017-09" db="EMBL/GenBank/DDBJ databases">
        <title>Genomics of the genus Arcobacter.</title>
        <authorList>
            <person name="Perez-Cataluna A."/>
            <person name="Figueras M.J."/>
            <person name="Salas-Masso N."/>
        </authorList>
    </citation>
    <scope>NUCLEOTIDE SEQUENCE [LARGE SCALE GENOMIC DNA]</scope>
    <source>
        <strain evidence="4 5">F156-34</strain>
    </source>
</reference>
<dbReference type="InterPro" id="IPR035919">
    <property type="entry name" value="EAL_sf"/>
</dbReference>
<dbReference type="InterPro" id="IPR000160">
    <property type="entry name" value="GGDEF_dom"/>
</dbReference>
<evidence type="ECO:0000256" key="1">
    <source>
        <dbReference type="SAM" id="Phobius"/>
    </source>
</evidence>
<feature type="domain" description="EAL" evidence="2">
    <location>
        <begin position="405"/>
        <end position="632"/>
    </location>
</feature>
<dbReference type="PANTHER" id="PTHR33121">
    <property type="entry name" value="CYCLIC DI-GMP PHOSPHODIESTERASE PDEF"/>
    <property type="match status" value="1"/>
</dbReference>
<dbReference type="InterPro" id="IPR032244">
    <property type="entry name" value="LapD_MoxY_N"/>
</dbReference>
<dbReference type="InterPro" id="IPR043128">
    <property type="entry name" value="Rev_trsase/Diguanyl_cyclase"/>
</dbReference>
<keyword evidence="1" id="KW-1133">Transmembrane helix</keyword>
<dbReference type="PROSITE" id="PS50887">
    <property type="entry name" value="GGDEF"/>
    <property type="match status" value="1"/>
</dbReference>
<dbReference type="GO" id="GO:0071111">
    <property type="term" value="F:cyclic-guanylate-specific phosphodiesterase activity"/>
    <property type="evidence" value="ECO:0007669"/>
    <property type="project" value="InterPro"/>
</dbReference>
<dbReference type="OrthoDB" id="9777298at2"/>
<gene>
    <name evidence="4" type="ORF">CP965_11460</name>
</gene>
<sequence>MSLFKQISILLSIVFTILFILIASISFNEIKDSAQKSLYQNVQNSVSNISLSITNAQADISTIKTVLNASFDNGNYEKIIFKDLDNNIVHQRGKKEESLEKKFPLWFLNFVNIDEVSASSTISQGWTVLGTLEVFADRDIFYNQIYAIFINLIITLVITFIVFLFVLSLLFKSILKPLSIIKEQSDSIMQNKFIFQKKIPFTLEFKSVTISINSMVEKIQNMFNHANEILKKNKELLYVDELTKLYNRRYLILKTSEYLEENSINHLGYIISIVLTRIDLLNKKVGYKKADKLFIEMANIMKELTLVNESNIISRTNAAEFIIILPRTKENDAKNIAKQLSISLNKILKNIKDEDIKLYMGLCTFEGERNHSDLLSKIDYTLSQSKILQDKDYFYMKNDDVYETRDNWRELINTALKENDYFNILYRDVLDIDSKEIVYKTISFEIKTKNKTYSYGEFIASVIELNLLEEVYLNIISKVLNIHRYNKKISIQIPSNFIENISFEKLRNIFDKNNSFKNIIFELEEDSFVKYYYNSLAFINIIEEYGFDIAIFNFMGISDDYNYLKSKKIEYIKVNQKFLETVENLDALNMVKMSLGIKLIATSINTKEELNALKNKDIKLIAGKITEGILYK</sequence>
<dbReference type="Gene3D" id="6.20.270.20">
    <property type="entry name" value="LapD/MoxY periplasmic domain"/>
    <property type="match status" value="1"/>
</dbReference>
<feature type="transmembrane region" description="Helical" evidence="1">
    <location>
        <begin position="145"/>
        <end position="171"/>
    </location>
</feature>
<dbReference type="RefSeq" id="WP_129062245.1">
    <property type="nucleotide sequence ID" value="NZ_NXIE01000005.1"/>
</dbReference>
<keyword evidence="5" id="KW-1185">Reference proteome</keyword>
<feature type="domain" description="GGDEF" evidence="3">
    <location>
        <begin position="269"/>
        <end position="399"/>
    </location>
</feature>
<dbReference type="EMBL" id="NXIE01000005">
    <property type="protein sequence ID" value="RXK11792.1"/>
    <property type="molecule type" value="Genomic_DNA"/>
</dbReference>
<evidence type="ECO:0000313" key="5">
    <source>
        <dbReference type="Proteomes" id="UP000289718"/>
    </source>
</evidence>
<evidence type="ECO:0000259" key="2">
    <source>
        <dbReference type="PROSITE" id="PS50883"/>
    </source>
</evidence>
<dbReference type="PROSITE" id="PS50883">
    <property type="entry name" value="EAL"/>
    <property type="match status" value="1"/>
</dbReference>
<dbReference type="SUPFAM" id="SSF141868">
    <property type="entry name" value="EAL domain-like"/>
    <property type="match status" value="1"/>
</dbReference>
<organism evidence="4 5">
    <name type="scientific">Halarcobacter mediterraneus</name>
    <dbReference type="NCBI Taxonomy" id="2023153"/>
    <lineage>
        <taxon>Bacteria</taxon>
        <taxon>Pseudomonadati</taxon>
        <taxon>Campylobacterota</taxon>
        <taxon>Epsilonproteobacteria</taxon>
        <taxon>Campylobacterales</taxon>
        <taxon>Arcobacteraceae</taxon>
        <taxon>Halarcobacter</taxon>
    </lineage>
</organism>
<dbReference type="Pfam" id="PF00563">
    <property type="entry name" value="EAL"/>
    <property type="match status" value="1"/>
</dbReference>
<dbReference type="Gene3D" id="3.30.70.270">
    <property type="match status" value="1"/>
</dbReference>